<keyword evidence="3" id="KW-1185">Reference proteome</keyword>
<dbReference type="GO" id="GO:0015630">
    <property type="term" value="C:microtubule cytoskeleton"/>
    <property type="evidence" value="ECO:0007669"/>
    <property type="project" value="TreeGrafter"/>
</dbReference>
<proteinExistence type="predicted"/>
<name>A0A226E0V9_FOLCA</name>
<evidence type="ECO:0000313" key="3">
    <source>
        <dbReference type="Proteomes" id="UP000198287"/>
    </source>
</evidence>
<accession>A0A226E0V9</accession>
<reference evidence="2 3" key="1">
    <citation type="submission" date="2015-12" db="EMBL/GenBank/DDBJ databases">
        <title>The genome of Folsomia candida.</title>
        <authorList>
            <person name="Faddeeva A."/>
            <person name="Derks M.F."/>
            <person name="Anvar Y."/>
            <person name="Smit S."/>
            <person name="Van Straalen N."/>
            <person name="Roelofs D."/>
        </authorList>
    </citation>
    <scope>NUCLEOTIDE SEQUENCE [LARGE SCALE GENOMIC DNA]</scope>
    <source>
        <strain evidence="2 3">VU population</strain>
        <tissue evidence="2">Whole body</tissue>
    </source>
</reference>
<gene>
    <name evidence="2" type="ORF">Fcan01_14458</name>
</gene>
<protein>
    <submittedName>
        <fullName evidence="2">Sperm-associated antigen 6</fullName>
    </submittedName>
</protein>
<dbReference type="GO" id="GO:0008017">
    <property type="term" value="F:microtubule binding"/>
    <property type="evidence" value="ECO:0007669"/>
    <property type="project" value="TreeGrafter"/>
</dbReference>
<dbReference type="GO" id="GO:0003341">
    <property type="term" value="P:cilium movement"/>
    <property type="evidence" value="ECO:0007669"/>
    <property type="project" value="TreeGrafter"/>
</dbReference>
<dbReference type="EMBL" id="LNIX01000008">
    <property type="protein sequence ID" value="OXA51163.1"/>
    <property type="molecule type" value="Genomic_DNA"/>
</dbReference>
<dbReference type="PANTHER" id="PTHR23314">
    <property type="entry name" value="SPERM-ASSOCIATED ANTIGEN 6 ARMADILLO REPEAT-CONTAINING"/>
    <property type="match status" value="1"/>
</dbReference>
<evidence type="ECO:0000313" key="2">
    <source>
        <dbReference type="EMBL" id="OXA51163.1"/>
    </source>
</evidence>
<comment type="caution">
    <text evidence="2">The sequence shown here is derived from an EMBL/GenBank/DDBJ whole genome shotgun (WGS) entry which is preliminary data.</text>
</comment>
<dbReference type="AlphaFoldDB" id="A0A226E0V9"/>
<feature type="compositionally biased region" description="Polar residues" evidence="1">
    <location>
        <begin position="129"/>
        <end position="140"/>
    </location>
</feature>
<dbReference type="Proteomes" id="UP000198287">
    <property type="component" value="Unassembled WGS sequence"/>
</dbReference>
<dbReference type="PANTHER" id="PTHR23314:SF0">
    <property type="entry name" value="SPERM-ASSOCIATED ANTIGEN 6"/>
    <property type="match status" value="1"/>
</dbReference>
<sequence length="171" mass="19174">MSHKGEMKSWAKYLRYYKFLGFSARGEIPTVWTSGGLRKIQELLTPDCPDILREHIQLINSCFPPDIVNYFSPDYPQTLLDRIDQYAPTLNIDPSLWTEKLFSDTKIPTDVKEEIVALQKSVYVKNKEQQQPAQAISGANDQDGGAGGRRRSNKSGTAINMGGDAKPPLPM</sequence>
<evidence type="ECO:0000256" key="1">
    <source>
        <dbReference type="SAM" id="MobiDB-lite"/>
    </source>
</evidence>
<feature type="region of interest" description="Disordered" evidence="1">
    <location>
        <begin position="129"/>
        <end position="171"/>
    </location>
</feature>
<organism evidence="2 3">
    <name type="scientific">Folsomia candida</name>
    <name type="common">Springtail</name>
    <dbReference type="NCBI Taxonomy" id="158441"/>
    <lineage>
        <taxon>Eukaryota</taxon>
        <taxon>Metazoa</taxon>
        <taxon>Ecdysozoa</taxon>
        <taxon>Arthropoda</taxon>
        <taxon>Hexapoda</taxon>
        <taxon>Collembola</taxon>
        <taxon>Entomobryomorpha</taxon>
        <taxon>Isotomoidea</taxon>
        <taxon>Isotomidae</taxon>
        <taxon>Proisotominae</taxon>
        <taxon>Folsomia</taxon>
    </lineage>
</organism>
<dbReference type="STRING" id="158441.A0A226E0V9"/>